<dbReference type="GO" id="GO:0015179">
    <property type="term" value="F:L-amino acid transmembrane transporter activity"/>
    <property type="evidence" value="ECO:0007669"/>
    <property type="project" value="TreeGrafter"/>
</dbReference>
<dbReference type="GO" id="GO:0016020">
    <property type="term" value="C:membrane"/>
    <property type="evidence" value="ECO:0007669"/>
    <property type="project" value="UniProtKB-SubCell"/>
</dbReference>
<feature type="transmembrane region" description="Helical" evidence="5">
    <location>
        <begin position="281"/>
        <end position="306"/>
    </location>
</feature>
<feature type="transmembrane region" description="Helical" evidence="5">
    <location>
        <begin position="157"/>
        <end position="174"/>
    </location>
</feature>
<proteinExistence type="predicted"/>
<reference evidence="6" key="1">
    <citation type="submission" date="2016-10" db="EMBL/GenBank/DDBJ databases">
        <title>Sequence of Gallionella enrichment culture.</title>
        <authorList>
            <person name="Poehlein A."/>
            <person name="Muehling M."/>
            <person name="Daniel R."/>
        </authorList>
    </citation>
    <scope>NUCLEOTIDE SEQUENCE</scope>
</reference>
<feature type="transmembrane region" description="Helical" evidence="5">
    <location>
        <begin position="327"/>
        <end position="346"/>
    </location>
</feature>
<name>A0A1J5T7G6_9ZZZZ</name>
<comment type="subcellular location">
    <subcellularLocation>
        <location evidence="1">Membrane</location>
        <topology evidence="1">Multi-pass membrane protein</topology>
    </subcellularLocation>
</comment>
<feature type="transmembrane region" description="Helical" evidence="5">
    <location>
        <begin position="127"/>
        <end position="145"/>
    </location>
</feature>
<evidence type="ECO:0000256" key="3">
    <source>
        <dbReference type="ARBA" id="ARBA00022989"/>
    </source>
</evidence>
<dbReference type="Pfam" id="PF13520">
    <property type="entry name" value="AA_permease_2"/>
    <property type="match status" value="1"/>
</dbReference>
<evidence type="ECO:0000313" key="6">
    <source>
        <dbReference type="EMBL" id="OIR12176.1"/>
    </source>
</evidence>
<organism evidence="6">
    <name type="scientific">mine drainage metagenome</name>
    <dbReference type="NCBI Taxonomy" id="410659"/>
    <lineage>
        <taxon>unclassified sequences</taxon>
        <taxon>metagenomes</taxon>
        <taxon>ecological metagenomes</taxon>
    </lineage>
</organism>
<feature type="transmembrane region" description="Helical" evidence="5">
    <location>
        <begin position="7"/>
        <end position="26"/>
    </location>
</feature>
<evidence type="ECO:0000256" key="4">
    <source>
        <dbReference type="ARBA" id="ARBA00023136"/>
    </source>
</evidence>
<accession>A0A1J5T7G6</accession>
<feature type="transmembrane region" description="Helical" evidence="5">
    <location>
        <begin position="394"/>
        <end position="412"/>
    </location>
</feature>
<feature type="transmembrane region" description="Helical" evidence="5">
    <location>
        <begin position="84"/>
        <end position="107"/>
    </location>
</feature>
<evidence type="ECO:0000256" key="2">
    <source>
        <dbReference type="ARBA" id="ARBA00022692"/>
    </source>
</evidence>
<keyword evidence="4 5" id="KW-0472">Membrane</keyword>
<feature type="transmembrane region" description="Helical" evidence="5">
    <location>
        <begin position="194"/>
        <end position="212"/>
    </location>
</feature>
<dbReference type="AlphaFoldDB" id="A0A1J5T7G6"/>
<dbReference type="PANTHER" id="PTHR11785:SF512">
    <property type="entry name" value="SOBREMESA, ISOFORM B"/>
    <property type="match status" value="1"/>
</dbReference>
<protein>
    <submittedName>
        <fullName evidence="6">Serine/threonine exchanger SteT</fullName>
    </submittedName>
</protein>
<dbReference type="PANTHER" id="PTHR11785">
    <property type="entry name" value="AMINO ACID TRANSPORTER"/>
    <property type="match status" value="1"/>
</dbReference>
<dbReference type="Gene3D" id="1.20.1740.10">
    <property type="entry name" value="Amino acid/polyamine transporter I"/>
    <property type="match status" value="1"/>
</dbReference>
<feature type="transmembrane region" description="Helical" evidence="5">
    <location>
        <begin position="232"/>
        <end position="251"/>
    </location>
</feature>
<keyword evidence="3 5" id="KW-1133">Transmembrane helix</keyword>
<evidence type="ECO:0000256" key="5">
    <source>
        <dbReference type="SAM" id="Phobius"/>
    </source>
</evidence>
<dbReference type="InterPro" id="IPR002293">
    <property type="entry name" value="AA/rel_permease1"/>
</dbReference>
<keyword evidence="2 5" id="KW-0812">Transmembrane</keyword>
<feature type="transmembrane region" description="Helical" evidence="5">
    <location>
        <begin position="418"/>
        <end position="436"/>
    </location>
</feature>
<dbReference type="EMBL" id="MLJW01000018">
    <property type="protein sequence ID" value="OIR12176.1"/>
    <property type="molecule type" value="Genomic_DNA"/>
</dbReference>
<feature type="transmembrane region" description="Helical" evidence="5">
    <location>
        <begin position="41"/>
        <end position="63"/>
    </location>
</feature>
<gene>
    <name evidence="6" type="primary">steT_1</name>
    <name evidence="6" type="ORF">GALL_64270</name>
</gene>
<dbReference type="PIRSF" id="PIRSF006060">
    <property type="entry name" value="AA_transporter"/>
    <property type="match status" value="1"/>
</dbReference>
<sequence>MKEKQKLDLFSLTMIVVSLVIGMGIFKTPATIAAKSGTPTIFFTAWIIGGFIALCGALTYAEIGQRLPVVGGYYKIFSYCYHPSIGFTVNVLILVSNAASLAVVALIGADYVSDLLYGQPSGTFFNVAVSATAVALFYGVNLLGLKTSSRTQNFLTVVKIALILLLISTFFTGLRVAPHGYNDGTIYKYDGHNTALLLILSLVAVSFTYGGYQQTINFGGEIKSSATMQRGVVIGILIVLFLYLSINYTYVKVIGFDQMKNANAIGALLCEAWFGKAGAKVFDLCMVLSVLAYVNVILLSNPRVMFAMSEEKLLPKIFQYRHPKTDALVPGLTVYALMTIAVTFFGQGVDNVLSFSIFLDCIGMSTSAATLFILRKRNQGNASVTGSFKKIMPVLTAIFVASYSLVAVAVIIDKPWAALTAVCLLVFFVLLYFMVYHGKHEKLHS</sequence>
<dbReference type="InterPro" id="IPR050598">
    <property type="entry name" value="AminoAcid_Transporter"/>
</dbReference>
<feature type="transmembrane region" description="Helical" evidence="5">
    <location>
        <begin position="352"/>
        <end position="374"/>
    </location>
</feature>
<comment type="caution">
    <text evidence="6">The sequence shown here is derived from an EMBL/GenBank/DDBJ whole genome shotgun (WGS) entry which is preliminary data.</text>
</comment>
<evidence type="ECO:0000256" key="1">
    <source>
        <dbReference type="ARBA" id="ARBA00004141"/>
    </source>
</evidence>